<evidence type="ECO:0000256" key="5">
    <source>
        <dbReference type="SAM" id="Phobius"/>
    </source>
</evidence>
<gene>
    <name evidence="7" type="ORF">SG35_031545</name>
</gene>
<feature type="transmembrane region" description="Helical" evidence="5">
    <location>
        <begin position="41"/>
        <end position="59"/>
    </location>
</feature>
<keyword evidence="4 5" id="KW-0472">Membrane</keyword>
<evidence type="ECO:0000256" key="4">
    <source>
        <dbReference type="ARBA" id="ARBA00023136"/>
    </source>
</evidence>
<name>A0AAE9YXP6_9GAMM</name>
<organism evidence="7 8">
    <name type="scientific">Thalassomonas actiniarum</name>
    <dbReference type="NCBI Taxonomy" id="485447"/>
    <lineage>
        <taxon>Bacteria</taxon>
        <taxon>Pseudomonadati</taxon>
        <taxon>Pseudomonadota</taxon>
        <taxon>Gammaproteobacteria</taxon>
        <taxon>Alteromonadales</taxon>
        <taxon>Colwelliaceae</taxon>
        <taxon>Thalassomonas</taxon>
    </lineage>
</organism>
<dbReference type="PANTHER" id="PTHR32322">
    <property type="entry name" value="INNER MEMBRANE TRANSPORTER"/>
    <property type="match status" value="1"/>
</dbReference>
<evidence type="ECO:0000313" key="8">
    <source>
        <dbReference type="Proteomes" id="UP000032568"/>
    </source>
</evidence>
<dbReference type="InterPro" id="IPR037185">
    <property type="entry name" value="EmrE-like"/>
</dbReference>
<reference evidence="7 8" key="2">
    <citation type="journal article" date="2022" name="Mar. Drugs">
        <title>Bioassay-Guided Fractionation Leads to the Detection of Cholic Acid Generated by the Rare Thalassomonas sp.</title>
        <authorList>
            <person name="Pheiffer F."/>
            <person name="Schneider Y.K."/>
            <person name="Hansen E.H."/>
            <person name="Andersen J.H."/>
            <person name="Isaksson J."/>
            <person name="Busche T."/>
            <person name="R C."/>
            <person name="Kalinowski J."/>
            <person name="Zyl L.V."/>
            <person name="Trindade M."/>
        </authorList>
    </citation>
    <scope>NUCLEOTIDE SEQUENCE [LARGE SCALE GENOMIC DNA]</scope>
    <source>
        <strain evidence="7 8">A5K-106</strain>
    </source>
</reference>
<evidence type="ECO:0000313" key="7">
    <source>
        <dbReference type="EMBL" id="WDE02289.1"/>
    </source>
</evidence>
<feature type="transmembrane region" description="Helical" evidence="5">
    <location>
        <begin position="97"/>
        <end position="114"/>
    </location>
</feature>
<protein>
    <submittedName>
        <fullName evidence="7">DMT family transporter</fullName>
    </submittedName>
</protein>
<proteinExistence type="predicted"/>
<feature type="transmembrane region" description="Helical" evidence="5">
    <location>
        <begin position="177"/>
        <end position="199"/>
    </location>
</feature>
<feature type="transmembrane region" description="Helical" evidence="5">
    <location>
        <begin position="121"/>
        <end position="139"/>
    </location>
</feature>
<dbReference type="AlphaFoldDB" id="A0AAE9YXP6"/>
<dbReference type="KEGG" id="tact:SG35_031545"/>
<keyword evidence="2 5" id="KW-0812">Transmembrane</keyword>
<dbReference type="InterPro" id="IPR000620">
    <property type="entry name" value="EamA_dom"/>
</dbReference>
<feature type="transmembrane region" description="Helical" evidence="5">
    <location>
        <begin position="233"/>
        <end position="255"/>
    </location>
</feature>
<evidence type="ECO:0000259" key="6">
    <source>
        <dbReference type="Pfam" id="PF00892"/>
    </source>
</evidence>
<dbReference type="Pfam" id="PF00892">
    <property type="entry name" value="EamA"/>
    <property type="match status" value="1"/>
</dbReference>
<evidence type="ECO:0000256" key="1">
    <source>
        <dbReference type="ARBA" id="ARBA00004141"/>
    </source>
</evidence>
<keyword evidence="8" id="KW-1185">Reference proteome</keyword>
<feature type="transmembrane region" description="Helical" evidence="5">
    <location>
        <begin position="71"/>
        <end position="91"/>
    </location>
</feature>
<feature type="transmembrane region" description="Helical" evidence="5">
    <location>
        <begin position="261"/>
        <end position="284"/>
    </location>
</feature>
<dbReference type="GO" id="GO:0016020">
    <property type="term" value="C:membrane"/>
    <property type="evidence" value="ECO:0007669"/>
    <property type="project" value="UniProtKB-SubCell"/>
</dbReference>
<dbReference type="Proteomes" id="UP000032568">
    <property type="component" value="Chromosome pTact"/>
</dbReference>
<sequence length="293" mass="30952">MNTHTFKIIACTGFALFAFAGNSVLCRLALGDGAIDAASFTAIRLFSGIIMLGVILLATKNNQTPPAKGSWSAAFMLFLYAITFSFAYISLDTGTGALILFGAVQLTMIIASLLSGTKLHVTEWLGTLIAFSGFVYLVQPSLSTPSFTGFVLMTIAGIAWGVYTLKGRGTKSPLADTSYNFLRTLPFILLLMLPIIYSSHLSREGIFLAVLSGAIASGIGYAVWYIALKGLSVIQAAVVQLTVPIIAALGGVIFANEIISLQLVLSSLMVLGGILIVLIGRYYVNGLAANKTS</sequence>
<dbReference type="InterPro" id="IPR050638">
    <property type="entry name" value="AA-Vitamin_Transporters"/>
</dbReference>
<dbReference type="PANTHER" id="PTHR32322:SF9">
    <property type="entry name" value="AMINO-ACID METABOLITE EFFLUX PUMP-RELATED"/>
    <property type="match status" value="1"/>
</dbReference>
<evidence type="ECO:0000256" key="2">
    <source>
        <dbReference type="ARBA" id="ARBA00022692"/>
    </source>
</evidence>
<keyword evidence="3 5" id="KW-1133">Transmembrane helix</keyword>
<feature type="transmembrane region" description="Helical" evidence="5">
    <location>
        <begin position="205"/>
        <end position="226"/>
    </location>
</feature>
<evidence type="ECO:0000256" key="3">
    <source>
        <dbReference type="ARBA" id="ARBA00022989"/>
    </source>
</evidence>
<dbReference type="RefSeq" id="WP_044831130.1">
    <property type="nucleotide sequence ID" value="NZ_CP059736.1"/>
</dbReference>
<dbReference type="SUPFAM" id="SSF103481">
    <property type="entry name" value="Multidrug resistance efflux transporter EmrE"/>
    <property type="match status" value="2"/>
</dbReference>
<feature type="transmembrane region" description="Helical" evidence="5">
    <location>
        <begin position="145"/>
        <end position="165"/>
    </location>
</feature>
<dbReference type="EMBL" id="CP059736">
    <property type="protein sequence ID" value="WDE02289.1"/>
    <property type="molecule type" value="Genomic_DNA"/>
</dbReference>
<comment type="subcellular location">
    <subcellularLocation>
        <location evidence="1">Membrane</location>
        <topology evidence="1">Multi-pass membrane protein</topology>
    </subcellularLocation>
</comment>
<feature type="domain" description="EamA" evidence="6">
    <location>
        <begin position="149"/>
        <end position="278"/>
    </location>
</feature>
<reference evidence="7 8" key="1">
    <citation type="journal article" date="2015" name="Genome Announc.">
        <title>Draft Genome Sequences of Marine Isolates of Thalassomonas viridans and Thalassomonas actiniarum.</title>
        <authorList>
            <person name="Olonade I."/>
            <person name="van Zyl L.J."/>
            <person name="Trindade M."/>
        </authorList>
    </citation>
    <scope>NUCLEOTIDE SEQUENCE [LARGE SCALE GENOMIC DNA]</scope>
    <source>
        <strain evidence="7 8">A5K-106</strain>
    </source>
</reference>
<accession>A0AAE9YXP6</accession>